<dbReference type="PRINTS" id="PR01959">
    <property type="entry name" value="SBIMPHPHTASE"/>
</dbReference>
<evidence type="ECO:0000256" key="6">
    <source>
        <dbReference type="ARBA" id="ARBA00022723"/>
    </source>
</evidence>
<comment type="similarity">
    <text evidence="3 10">Belongs to the inositol monophosphatase superfamily.</text>
</comment>
<comment type="catalytic activity">
    <reaction evidence="1 10">
        <text>a myo-inositol phosphate + H2O = myo-inositol + phosphate</text>
        <dbReference type="Rhea" id="RHEA:24056"/>
        <dbReference type="ChEBI" id="CHEBI:15377"/>
        <dbReference type="ChEBI" id="CHEBI:17268"/>
        <dbReference type="ChEBI" id="CHEBI:43474"/>
        <dbReference type="ChEBI" id="CHEBI:84139"/>
        <dbReference type="EC" id="3.1.3.25"/>
    </reaction>
</comment>
<dbReference type="Gene3D" id="3.30.540.10">
    <property type="entry name" value="Fructose-1,6-Bisphosphatase, subunit A, domain 1"/>
    <property type="match status" value="1"/>
</dbReference>
<dbReference type="FunFam" id="3.30.540.10:FF:000003">
    <property type="entry name" value="Inositol-1-monophosphatase"/>
    <property type="match status" value="1"/>
</dbReference>
<reference evidence="11" key="1">
    <citation type="submission" date="2024-05" db="EMBL/GenBank/DDBJ databases">
        <authorList>
            <person name="Kim S."/>
            <person name="Heo J."/>
            <person name="Choi H."/>
            <person name="Choi Y."/>
            <person name="Kwon S.-W."/>
            <person name="Kim Y."/>
        </authorList>
    </citation>
    <scope>NUCLEOTIDE SEQUENCE</scope>
    <source>
        <strain evidence="11">KACC 23698</strain>
    </source>
</reference>
<dbReference type="EC" id="3.1.3.25" evidence="4 10"/>
<protein>
    <recommendedName>
        <fullName evidence="5 10">Inositol-1-monophosphatase</fullName>
        <ecNumber evidence="4 10">3.1.3.25</ecNumber>
    </recommendedName>
</protein>
<dbReference type="PANTHER" id="PTHR20854:SF4">
    <property type="entry name" value="INOSITOL-1-MONOPHOSPHATASE-RELATED"/>
    <property type="match status" value="1"/>
</dbReference>
<feature type="binding site" evidence="9">
    <location>
        <position position="88"/>
    </location>
    <ligand>
        <name>Mg(2+)</name>
        <dbReference type="ChEBI" id="CHEBI:18420"/>
        <label>1</label>
        <note>catalytic</note>
    </ligand>
</feature>
<dbReference type="GO" id="GO:0046872">
    <property type="term" value="F:metal ion binding"/>
    <property type="evidence" value="ECO:0007669"/>
    <property type="project" value="UniProtKB-KW"/>
</dbReference>
<feature type="binding site" evidence="9">
    <location>
        <position position="69"/>
    </location>
    <ligand>
        <name>Mg(2+)</name>
        <dbReference type="ChEBI" id="CHEBI:18420"/>
        <label>1</label>
        <note>catalytic</note>
    </ligand>
</feature>
<dbReference type="RefSeq" id="WP_406854703.1">
    <property type="nucleotide sequence ID" value="NZ_CP157484.1"/>
</dbReference>
<keyword evidence="7 10" id="KW-0378">Hydrolase</keyword>
<dbReference type="GO" id="GO:0007165">
    <property type="term" value="P:signal transduction"/>
    <property type="evidence" value="ECO:0007669"/>
    <property type="project" value="TreeGrafter"/>
</dbReference>
<dbReference type="Gene3D" id="3.40.190.80">
    <property type="match status" value="1"/>
</dbReference>
<dbReference type="EMBL" id="CP157484">
    <property type="protein sequence ID" value="XBO37875.1"/>
    <property type="molecule type" value="Genomic_DNA"/>
</dbReference>
<evidence type="ECO:0000256" key="2">
    <source>
        <dbReference type="ARBA" id="ARBA00001946"/>
    </source>
</evidence>
<dbReference type="Pfam" id="PF00459">
    <property type="entry name" value="Inositol_P"/>
    <property type="match status" value="1"/>
</dbReference>
<dbReference type="AlphaFoldDB" id="A0AAU7JC15"/>
<accession>A0AAU7JC15</accession>
<organism evidence="11">
    <name type="scientific">Alsobacter sp. KACC 23698</name>
    <dbReference type="NCBI Taxonomy" id="3149229"/>
    <lineage>
        <taxon>Bacteria</taxon>
        <taxon>Pseudomonadati</taxon>
        <taxon>Pseudomonadota</taxon>
        <taxon>Alphaproteobacteria</taxon>
        <taxon>Hyphomicrobiales</taxon>
        <taxon>Alsobacteraceae</taxon>
        <taxon>Alsobacter</taxon>
    </lineage>
</organism>
<dbReference type="SUPFAM" id="SSF56655">
    <property type="entry name" value="Carbohydrate phosphatase"/>
    <property type="match status" value="1"/>
</dbReference>
<feature type="binding site" evidence="9">
    <location>
        <position position="86"/>
    </location>
    <ligand>
        <name>Mg(2+)</name>
        <dbReference type="ChEBI" id="CHEBI:18420"/>
        <label>1</label>
        <note>catalytic</note>
    </ligand>
</feature>
<dbReference type="InterPro" id="IPR020583">
    <property type="entry name" value="Inositol_monoP_metal-BS"/>
</dbReference>
<dbReference type="PRINTS" id="PR00377">
    <property type="entry name" value="IMPHPHTASES"/>
</dbReference>
<evidence type="ECO:0000256" key="10">
    <source>
        <dbReference type="RuleBase" id="RU364068"/>
    </source>
</evidence>
<dbReference type="PROSITE" id="PS00629">
    <property type="entry name" value="IMP_1"/>
    <property type="match status" value="1"/>
</dbReference>
<keyword evidence="8 9" id="KW-0460">Magnesium</keyword>
<dbReference type="GO" id="GO:0008934">
    <property type="term" value="F:inositol monophosphate 1-phosphatase activity"/>
    <property type="evidence" value="ECO:0007669"/>
    <property type="project" value="InterPro"/>
</dbReference>
<proteinExistence type="inferred from homology"/>
<gene>
    <name evidence="11" type="ORF">ABEG18_19445</name>
</gene>
<dbReference type="PANTHER" id="PTHR20854">
    <property type="entry name" value="INOSITOL MONOPHOSPHATASE"/>
    <property type="match status" value="1"/>
</dbReference>
<dbReference type="GO" id="GO:0006020">
    <property type="term" value="P:inositol metabolic process"/>
    <property type="evidence" value="ECO:0007669"/>
    <property type="project" value="TreeGrafter"/>
</dbReference>
<evidence type="ECO:0000256" key="8">
    <source>
        <dbReference type="ARBA" id="ARBA00022842"/>
    </source>
</evidence>
<name>A0AAU7JC15_9HYPH</name>
<dbReference type="InterPro" id="IPR000760">
    <property type="entry name" value="Inositol_monophosphatase-like"/>
</dbReference>
<evidence type="ECO:0000256" key="3">
    <source>
        <dbReference type="ARBA" id="ARBA00009759"/>
    </source>
</evidence>
<evidence type="ECO:0000256" key="4">
    <source>
        <dbReference type="ARBA" id="ARBA00013106"/>
    </source>
</evidence>
<comment type="cofactor">
    <cofactor evidence="2 9 10">
        <name>Mg(2+)</name>
        <dbReference type="ChEBI" id="CHEBI:18420"/>
    </cofactor>
</comment>
<evidence type="ECO:0000313" key="11">
    <source>
        <dbReference type="EMBL" id="XBO37875.1"/>
    </source>
</evidence>
<dbReference type="InterPro" id="IPR033942">
    <property type="entry name" value="IMPase"/>
</dbReference>
<feature type="binding site" evidence="9">
    <location>
        <position position="214"/>
    </location>
    <ligand>
        <name>Mg(2+)</name>
        <dbReference type="ChEBI" id="CHEBI:18420"/>
        <label>1</label>
        <note>catalytic</note>
    </ligand>
</feature>
<feature type="binding site" evidence="9">
    <location>
        <position position="89"/>
    </location>
    <ligand>
        <name>Mg(2+)</name>
        <dbReference type="ChEBI" id="CHEBI:18420"/>
        <label>1</label>
        <note>catalytic</note>
    </ligand>
</feature>
<evidence type="ECO:0000256" key="5">
    <source>
        <dbReference type="ARBA" id="ARBA00019784"/>
    </source>
</evidence>
<evidence type="ECO:0000256" key="7">
    <source>
        <dbReference type="ARBA" id="ARBA00022801"/>
    </source>
</evidence>
<evidence type="ECO:0000256" key="9">
    <source>
        <dbReference type="PIRSR" id="PIRSR600760-2"/>
    </source>
</evidence>
<dbReference type="CDD" id="cd01639">
    <property type="entry name" value="IMPase"/>
    <property type="match status" value="1"/>
</dbReference>
<keyword evidence="6 9" id="KW-0479">Metal-binding</keyword>
<evidence type="ECO:0000256" key="1">
    <source>
        <dbReference type="ARBA" id="ARBA00001033"/>
    </source>
</evidence>
<sequence>MIRSALMTVMVDAVMKAAKGLRRDFGEVENLQVSRKGPGDFVSIADHRAEKVLRESLEKSRPDFGFVMEESGEVVGKDKSHRWHIDPLDGTTNFLHGIPHFCISVGLERDGIPVAGVVYDVIKDELFIAERGKGAFLNNKRMRVAGRGDHHDAVFATGIPTLGRRDHPGYLKQLSRVMLKTSGVRRMGAAALDLAWVAAGRFDGYWEQGLNSWDLMAGALLVRESGGYVSDAFGKDDLIGADTLVAGNEDMHRALLGILKEARGAAE</sequence>
<dbReference type="InterPro" id="IPR022337">
    <property type="entry name" value="Inositol_monophosphatase_SuhB"/>
</dbReference>